<dbReference type="Proteomes" id="UP000199062">
    <property type="component" value="Unassembled WGS sequence"/>
</dbReference>
<feature type="transmembrane region" description="Helical" evidence="1">
    <location>
        <begin position="138"/>
        <end position="157"/>
    </location>
</feature>
<evidence type="ECO:0000256" key="1">
    <source>
        <dbReference type="SAM" id="Phobius"/>
    </source>
</evidence>
<feature type="domain" description="DUF7344" evidence="2">
    <location>
        <begin position="34"/>
        <end position="112"/>
    </location>
</feature>
<keyword evidence="1" id="KW-0472">Membrane</keyword>
<gene>
    <name evidence="3" type="ORF">SAMN05216559_2718</name>
</gene>
<accession>A0A1I6LI42</accession>
<proteinExistence type="predicted"/>
<dbReference type="InterPro" id="IPR055768">
    <property type="entry name" value="DUF7344"/>
</dbReference>
<keyword evidence="1" id="KW-0812">Transmembrane</keyword>
<dbReference type="Pfam" id="PF24035">
    <property type="entry name" value="DUF7344"/>
    <property type="match status" value="1"/>
</dbReference>
<sequence>MGPTQGIDVTMSNHTEQVTNVGRGVQDLSKGEIFDVLQNKRRRFVLQYLRRHGGPVELGDLATQVAAWEYETSCEGISKKQRKRVYTTLQQTHLPRMADVGIVAYDSDDGVIDTTCQTDDLTVYLEIVPGGEFPWREYYLSVGAVSLALVATLWVGLFPFTRIPPLVLATVIAIVLTISAGYQNLHGREMTLSEYESTSDD</sequence>
<dbReference type="STRING" id="767519.SAMN05216559_2718"/>
<reference evidence="3 4" key="1">
    <citation type="submission" date="2016-10" db="EMBL/GenBank/DDBJ databases">
        <authorList>
            <person name="de Groot N.N."/>
        </authorList>
    </citation>
    <scope>NUCLEOTIDE SEQUENCE [LARGE SCALE GENOMIC DNA]</scope>
    <source>
        <strain evidence="3 4">CGMCC 1.10457</strain>
    </source>
</reference>
<organism evidence="3 4">
    <name type="scientific">Halomicrobium zhouii</name>
    <dbReference type="NCBI Taxonomy" id="767519"/>
    <lineage>
        <taxon>Archaea</taxon>
        <taxon>Methanobacteriati</taxon>
        <taxon>Methanobacteriota</taxon>
        <taxon>Stenosarchaea group</taxon>
        <taxon>Halobacteria</taxon>
        <taxon>Halobacteriales</taxon>
        <taxon>Haloarculaceae</taxon>
        <taxon>Halomicrobium</taxon>
    </lineage>
</organism>
<evidence type="ECO:0000259" key="2">
    <source>
        <dbReference type="Pfam" id="PF24035"/>
    </source>
</evidence>
<evidence type="ECO:0000313" key="4">
    <source>
        <dbReference type="Proteomes" id="UP000199062"/>
    </source>
</evidence>
<dbReference type="EMBL" id="FOZK01000002">
    <property type="protein sequence ID" value="SFS02978.1"/>
    <property type="molecule type" value="Genomic_DNA"/>
</dbReference>
<protein>
    <recommendedName>
        <fullName evidence="2">DUF7344 domain-containing protein</fullName>
    </recommendedName>
</protein>
<keyword evidence="1" id="KW-1133">Transmembrane helix</keyword>
<feature type="transmembrane region" description="Helical" evidence="1">
    <location>
        <begin position="163"/>
        <end position="182"/>
    </location>
</feature>
<keyword evidence="4" id="KW-1185">Reference proteome</keyword>
<evidence type="ECO:0000313" key="3">
    <source>
        <dbReference type="EMBL" id="SFS02978.1"/>
    </source>
</evidence>
<dbReference type="AlphaFoldDB" id="A0A1I6LI42"/>
<name>A0A1I6LI42_9EURY</name>